<dbReference type="Proteomes" id="UP001597417">
    <property type="component" value="Unassembled WGS sequence"/>
</dbReference>
<proteinExistence type="predicted"/>
<dbReference type="InterPro" id="IPR000792">
    <property type="entry name" value="Tscrpt_reg_LuxR_C"/>
</dbReference>
<dbReference type="Pfam" id="PF00196">
    <property type="entry name" value="GerE"/>
    <property type="match status" value="1"/>
</dbReference>
<dbReference type="Gene3D" id="1.10.10.10">
    <property type="entry name" value="Winged helix-like DNA-binding domain superfamily/Winged helix DNA-binding domain"/>
    <property type="match status" value="1"/>
</dbReference>
<evidence type="ECO:0000313" key="6">
    <source>
        <dbReference type="Proteomes" id="UP001597417"/>
    </source>
</evidence>
<evidence type="ECO:0000313" key="5">
    <source>
        <dbReference type="EMBL" id="MFD2421262.1"/>
    </source>
</evidence>
<evidence type="ECO:0000259" key="4">
    <source>
        <dbReference type="PROSITE" id="PS50043"/>
    </source>
</evidence>
<sequence>MVLFVERLAWMAADRGEGERGAALLGAAHRLWPLVGGQSLINFQPYVTAHEECVRQVRLALGERGFVAAFDRGAEFDRDQAIAYALGEDAHGTPAAAEDNPLAVLTPRERQVGELITEGLSNKEIAARLVITPRTAEGHVEHILIKLGFTKRAQLAAWYADRQSRDE</sequence>
<keyword evidence="6" id="KW-1185">Reference proteome</keyword>
<keyword evidence="2" id="KW-0238">DNA-binding</keyword>
<dbReference type="PRINTS" id="PR00038">
    <property type="entry name" value="HTHLUXR"/>
</dbReference>
<dbReference type="CDD" id="cd06170">
    <property type="entry name" value="LuxR_C_like"/>
    <property type="match status" value="1"/>
</dbReference>
<name>A0ABW5G6D1_9PSEU</name>
<dbReference type="PANTHER" id="PTHR44688">
    <property type="entry name" value="DNA-BINDING TRANSCRIPTIONAL ACTIVATOR DEVR_DOSR"/>
    <property type="match status" value="1"/>
</dbReference>
<dbReference type="PROSITE" id="PS50043">
    <property type="entry name" value="HTH_LUXR_2"/>
    <property type="match status" value="1"/>
</dbReference>
<evidence type="ECO:0000256" key="2">
    <source>
        <dbReference type="ARBA" id="ARBA00023125"/>
    </source>
</evidence>
<dbReference type="InterPro" id="IPR036388">
    <property type="entry name" value="WH-like_DNA-bd_sf"/>
</dbReference>
<dbReference type="InterPro" id="IPR016032">
    <property type="entry name" value="Sig_transdc_resp-reg_C-effctor"/>
</dbReference>
<dbReference type="RefSeq" id="WP_378269741.1">
    <property type="nucleotide sequence ID" value="NZ_JBHUKR010000021.1"/>
</dbReference>
<keyword evidence="1" id="KW-0805">Transcription regulation</keyword>
<comment type="caution">
    <text evidence="5">The sequence shown here is derived from an EMBL/GenBank/DDBJ whole genome shotgun (WGS) entry which is preliminary data.</text>
</comment>
<dbReference type="EMBL" id="JBHUKR010000021">
    <property type="protein sequence ID" value="MFD2421262.1"/>
    <property type="molecule type" value="Genomic_DNA"/>
</dbReference>
<accession>A0ABW5G6D1</accession>
<dbReference type="SMART" id="SM00421">
    <property type="entry name" value="HTH_LUXR"/>
    <property type="match status" value="1"/>
</dbReference>
<dbReference type="PANTHER" id="PTHR44688:SF16">
    <property type="entry name" value="DNA-BINDING TRANSCRIPTIONAL ACTIVATOR DEVR_DOSR"/>
    <property type="match status" value="1"/>
</dbReference>
<evidence type="ECO:0000256" key="1">
    <source>
        <dbReference type="ARBA" id="ARBA00023015"/>
    </source>
</evidence>
<feature type="domain" description="HTH luxR-type" evidence="4">
    <location>
        <begin position="98"/>
        <end position="163"/>
    </location>
</feature>
<gene>
    <name evidence="5" type="ORF">ACFSXZ_33530</name>
</gene>
<organism evidence="5 6">
    <name type="scientific">Amycolatopsis pigmentata</name>
    <dbReference type="NCBI Taxonomy" id="450801"/>
    <lineage>
        <taxon>Bacteria</taxon>
        <taxon>Bacillati</taxon>
        <taxon>Actinomycetota</taxon>
        <taxon>Actinomycetes</taxon>
        <taxon>Pseudonocardiales</taxon>
        <taxon>Pseudonocardiaceae</taxon>
        <taxon>Amycolatopsis</taxon>
    </lineage>
</organism>
<evidence type="ECO:0000256" key="3">
    <source>
        <dbReference type="ARBA" id="ARBA00023163"/>
    </source>
</evidence>
<dbReference type="SUPFAM" id="SSF46894">
    <property type="entry name" value="C-terminal effector domain of the bipartite response regulators"/>
    <property type="match status" value="1"/>
</dbReference>
<reference evidence="6" key="1">
    <citation type="journal article" date="2019" name="Int. J. Syst. Evol. Microbiol.">
        <title>The Global Catalogue of Microorganisms (GCM) 10K type strain sequencing project: providing services to taxonomists for standard genome sequencing and annotation.</title>
        <authorList>
            <consortium name="The Broad Institute Genomics Platform"/>
            <consortium name="The Broad Institute Genome Sequencing Center for Infectious Disease"/>
            <person name="Wu L."/>
            <person name="Ma J."/>
        </authorList>
    </citation>
    <scope>NUCLEOTIDE SEQUENCE [LARGE SCALE GENOMIC DNA]</scope>
    <source>
        <strain evidence="6">CGMCC 4.7645</strain>
    </source>
</reference>
<protein>
    <submittedName>
        <fullName evidence="5">Response regulator transcription factor</fullName>
    </submittedName>
</protein>
<keyword evidence="3" id="KW-0804">Transcription</keyword>